<reference evidence="6" key="1">
    <citation type="journal article" date="2013" name="Science">
        <title>The Amborella genome and the evolution of flowering plants.</title>
        <authorList>
            <consortium name="Amborella Genome Project"/>
        </authorList>
    </citation>
    <scope>NUCLEOTIDE SEQUENCE [LARGE SCALE GENOMIC DNA]</scope>
</reference>
<dbReference type="AlphaFoldDB" id="W1PPQ5"/>
<dbReference type="GO" id="GO:0009903">
    <property type="term" value="P:chloroplast avoidance movement"/>
    <property type="evidence" value="ECO:0000318"/>
    <property type="project" value="GO_Central"/>
</dbReference>
<dbReference type="InterPro" id="IPR008545">
    <property type="entry name" value="Web"/>
</dbReference>
<feature type="coiled-coil region" evidence="3">
    <location>
        <begin position="171"/>
        <end position="286"/>
    </location>
</feature>
<sequence>MPEEITLSNLSLTSSSSSQGSPFPNLEGMNSPFCADETCSQYLKAESKDSQSNKNGSDYLGSSVQTDESAPSNNFCSEVRESELVPSDETKFSSEVRESESIQSNKTKFSNEVSKSESIQSDKPTPNQALVDGASPFESVKEAVTKFEGVIDWKARKVQTMEQHGDAISTIKSARDGLETLRLEYASLLKERDMAIEKAEEAMATYNEIEKTVQELISELIAVNESLESAHAELLEREDRRMVASMAKEQELLKGEMDMKIKNQELERLKAELESYKEARAMVVLETSSENQMGDARETSKEAQTDTFSAMASADVEAGLEEAWIDPVEAMALARKELNEVMSNIKKAKDEVQCLRVAAFSLKSELEREKAALMQQREGRELALVLRAELDRITSETETVLEKEGAGRQRIAELPSAIQIAALEADQAKSSEQLAHEDLMRVRKDAEQAKGSATTMEARLIATIREIEASKASERLALAAIEALDGSSQNGVTLSLDQYFEMSKRAYEAEEQASARVAAAFYELGLAKESELRSLEREKEAKRDLGSRKEALCMAVQKREKAMEEKLVIEEELRKWRTDQEELRRMSGSPSVLQVLMGDTKSLDGDGDSVSIYQASSSKTFMSESDDLVSTGSEFREKKRNKKKKKTFFPQIITFLARRNSG</sequence>
<evidence type="ECO:0000256" key="4">
    <source>
        <dbReference type="SAM" id="MobiDB-lite"/>
    </source>
</evidence>
<feature type="compositionally biased region" description="Basic and acidic residues" evidence="4">
    <location>
        <begin position="78"/>
        <end position="100"/>
    </location>
</feature>
<dbReference type="PANTHER" id="PTHR32054:SF31">
    <property type="entry name" value="PROTEIN WEAK CHLOROPLAST MOVEMENT UNDER BLUE LIGHT 1"/>
    <property type="match status" value="1"/>
</dbReference>
<proteinExistence type="inferred from homology"/>
<evidence type="ECO:0000256" key="1">
    <source>
        <dbReference type="ARBA" id="ARBA00005485"/>
    </source>
</evidence>
<organism evidence="5 6">
    <name type="scientific">Amborella trichopoda</name>
    <dbReference type="NCBI Taxonomy" id="13333"/>
    <lineage>
        <taxon>Eukaryota</taxon>
        <taxon>Viridiplantae</taxon>
        <taxon>Streptophyta</taxon>
        <taxon>Embryophyta</taxon>
        <taxon>Tracheophyta</taxon>
        <taxon>Spermatophyta</taxon>
        <taxon>Magnoliopsida</taxon>
        <taxon>Amborellales</taxon>
        <taxon>Amborellaceae</taxon>
        <taxon>Amborella</taxon>
    </lineage>
</organism>
<feature type="compositionally biased region" description="Polar residues" evidence="4">
    <location>
        <begin position="101"/>
        <end position="128"/>
    </location>
</feature>
<feature type="region of interest" description="Disordered" evidence="4">
    <location>
        <begin position="1"/>
        <end position="31"/>
    </location>
</feature>
<dbReference type="Proteomes" id="UP000017836">
    <property type="component" value="Unassembled WGS sequence"/>
</dbReference>
<feature type="compositionally biased region" description="Polar residues" evidence="4">
    <location>
        <begin position="52"/>
        <end position="76"/>
    </location>
</feature>
<dbReference type="eggNOG" id="ENOG502QQFI">
    <property type="taxonomic scope" value="Eukaryota"/>
</dbReference>
<accession>W1PPQ5</accession>
<feature type="region of interest" description="Disordered" evidence="4">
    <location>
        <begin position="623"/>
        <end position="644"/>
    </location>
</feature>
<comment type="similarity">
    <text evidence="1">Belongs to the WEB family.</text>
</comment>
<evidence type="ECO:0000313" key="5">
    <source>
        <dbReference type="EMBL" id="ERN09779.1"/>
    </source>
</evidence>
<dbReference type="PANTHER" id="PTHR32054">
    <property type="entry name" value="HEAVY CHAIN, PUTATIVE, EXPRESSED-RELATED-RELATED"/>
    <property type="match status" value="1"/>
</dbReference>
<feature type="coiled-coil region" evidence="3">
    <location>
        <begin position="331"/>
        <end position="383"/>
    </location>
</feature>
<feature type="region of interest" description="Disordered" evidence="4">
    <location>
        <begin position="45"/>
        <end position="133"/>
    </location>
</feature>
<feature type="compositionally biased region" description="Low complexity" evidence="4">
    <location>
        <begin position="1"/>
        <end position="18"/>
    </location>
</feature>
<keyword evidence="2 3" id="KW-0175">Coiled coil</keyword>
<gene>
    <name evidence="5" type="ORF">AMTR_s00029p00240470</name>
</gene>
<dbReference type="Gramene" id="ERN09779">
    <property type="protein sequence ID" value="ERN09779"/>
    <property type="gene ID" value="AMTR_s00029p00240470"/>
</dbReference>
<dbReference type="EMBL" id="KI392980">
    <property type="protein sequence ID" value="ERN09779.1"/>
    <property type="molecule type" value="Genomic_DNA"/>
</dbReference>
<feature type="compositionally biased region" description="Polar residues" evidence="4">
    <location>
        <begin position="623"/>
        <end position="633"/>
    </location>
</feature>
<evidence type="ECO:0000313" key="6">
    <source>
        <dbReference type="Proteomes" id="UP000017836"/>
    </source>
</evidence>
<dbReference type="STRING" id="13333.W1PPQ5"/>
<evidence type="ECO:0000256" key="3">
    <source>
        <dbReference type="SAM" id="Coils"/>
    </source>
</evidence>
<dbReference type="GO" id="GO:0009904">
    <property type="term" value="P:chloroplast accumulation movement"/>
    <property type="evidence" value="ECO:0000318"/>
    <property type="project" value="GO_Central"/>
</dbReference>
<dbReference type="HOGENOM" id="CLU_008410_1_1_1"/>
<keyword evidence="6" id="KW-1185">Reference proteome</keyword>
<protein>
    <submittedName>
        <fullName evidence="5">Uncharacterized protein</fullName>
    </submittedName>
</protein>
<name>W1PPQ5_AMBTC</name>
<dbReference type="OMA" id="ACNANIN"/>
<evidence type="ECO:0000256" key="2">
    <source>
        <dbReference type="ARBA" id="ARBA00023054"/>
    </source>
</evidence>
<dbReference type="GO" id="GO:0005829">
    <property type="term" value="C:cytosol"/>
    <property type="evidence" value="ECO:0000318"/>
    <property type="project" value="GO_Central"/>
</dbReference>
<dbReference type="Pfam" id="PF05701">
    <property type="entry name" value="WEMBL"/>
    <property type="match status" value="1"/>
</dbReference>